<dbReference type="Gene3D" id="3.50.50.60">
    <property type="entry name" value="FAD/NAD(P)-binding domain"/>
    <property type="match status" value="1"/>
</dbReference>
<dbReference type="GO" id="GO:0016020">
    <property type="term" value="C:membrane"/>
    <property type="evidence" value="ECO:0007669"/>
    <property type="project" value="InterPro"/>
</dbReference>
<keyword evidence="5" id="KW-1015">Disulfide bond</keyword>
<dbReference type="InterPro" id="IPR005805">
    <property type="entry name" value="Rieske_Fe-S_prot_C"/>
</dbReference>
<keyword evidence="8" id="KW-1185">Reference proteome</keyword>
<keyword evidence="3" id="KW-0408">Iron</keyword>
<name>A0A1H1CM51_9MICC</name>
<evidence type="ECO:0000256" key="4">
    <source>
        <dbReference type="ARBA" id="ARBA00023014"/>
    </source>
</evidence>
<keyword evidence="4" id="KW-0411">Iron-sulfur</keyword>
<dbReference type="Proteomes" id="UP000181917">
    <property type="component" value="Unassembled WGS sequence"/>
</dbReference>
<dbReference type="GO" id="GO:0046872">
    <property type="term" value="F:metal ion binding"/>
    <property type="evidence" value="ECO:0007669"/>
    <property type="project" value="UniProtKB-KW"/>
</dbReference>
<gene>
    <name evidence="7" type="ORF">SAMN04489742_1967</name>
</gene>
<organism evidence="7 8">
    <name type="scientific">Crystallibacter crystallopoietes</name>
    <dbReference type="NCBI Taxonomy" id="37928"/>
    <lineage>
        <taxon>Bacteria</taxon>
        <taxon>Bacillati</taxon>
        <taxon>Actinomycetota</taxon>
        <taxon>Actinomycetes</taxon>
        <taxon>Micrococcales</taxon>
        <taxon>Micrococcaceae</taxon>
        <taxon>Crystallibacter</taxon>
    </lineage>
</organism>
<protein>
    <submittedName>
        <fullName evidence="7">Glycine/D-amino acid oxidase</fullName>
    </submittedName>
</protein>
<evidence type="ECO:0000256" key="2">
    <source>
        <dbReference type="ARBA" id="ARBA00022723"/>
    </source>
</evidence>
<dbReference type="Pfam" id="PF01266">
    <property type="entry name" value="DAO"/>
    <property type="match status" value="1"/>
</dbReference>
<dbReference type="GO" id="GO:0005737">
    <property type="term" value="C:cytoplasm"/>
    <property type="evidence" value="ECO:0007669"/>
    <property type="project" value="TreeGrafter"/>
</dbReference>
<dbReference type="EMBL" id="FNKH01000002">
    <property type="protein sequence ID" value="SDQ64686.1"/>
    <property type="molecule type" value="Genomic_DNA"/>
</dbReference>
<keyword evidence="2" id="KW-0479">Metal-binding</keyword>
<sequence>MKSLWLDTAPDIASDSYEPGAEYDSVIVGAGITGLTTAVLLARAGHRVAVLEARSTGAVTTGNTTAKVSLLQGRQMSGITSHHGAETARAYVDAQREGQSWLLRFCEEHGIDYQRRDAYTYANTGKGIEDLKKELEASAEAGLGVEFVDTVAELPFPIAGAIRLPDQAQIHPLQVLAGLAMELRERGGVLVERVRVTNVTGTRGTSGSKQGAGGSAGRKLTVHAEAGQVTADHVVLATGTPILNRGGHFGLLKPQRSYATAFTVPGQIPEGMYLSIDSPARSLRTAENAGRQVLIVGGNGHSVGRQHHTKGQLEDLVRWTQNTFPGAELTHSWSAQDYEPAGAVPYVGKLSFAEDRIYVATGYNKWGMTNSVAAALSLTSLILEGAKPWARELYKTRVAPQDAFSTVQTNASVGVELVSGWLSGLVRTSETAPPEGQGTVVRDNARPVGVSTVDGTTRRVSAVCTHLGGVLSWNDAECTWDCPLHGSRFSADGAVLEGPATRDLDRK</sequence>
<dbReference type="PRINTS" id="PR00162">
    <property type="entry name" value="RIESKE"/>
</dbReference>
<proteinExistence type="predicted"/>
<evidence type="ECO:0000259" key="6">
    <source>
        <dbReference type="PROSITE" id="PS51296"/>
    </source>
</evidence>
<dbReference type="InterPro" id="IPR036188">
    <property type="entry name" value="FAD/NAD-bd_sf"/>
</dbReference>
<dbReference type="GO" id="GO:0016705">
    <property type="term" value="F:oxidoreductase activity, acting on paired donors, with incorporation or reduction of molecular oxygen"/>
    <property type="evidence" value="ECO:0007669"/>
    <property type="project" value="UniProtKB-ARBA"/>
</dbReference>
<dbReference type="Gene3D" id="2.102.10.10">
    <property type="entry name" value="Rieske [2Fe-2S] iron-sulphur domain"/>
    <property type="match status" value="1"/>
</dbReference>
<dbReference type="GO" id="GO:0004497">
    <property type="term" value="F:monooxygenase activity"/>
    <property type="evidence" value="ECO:0007669"/>
    <property type="project" value="UniProtKB-ARBA"/>
</dbReference>
<dbReference type="InterPro" id="IPR006076">
    <property type="entry name" value="FAD-dep_OxRdtase"/>
</dbReference>
<evidence type="ECO:0000256" key="1">
    <source>
        <dbReference type="ARBA" id="ARBA00022714"/>
    </source>
</evidence>
<dbReference type="OrthoDB" id="9767869at2"/>
<evidence type="ECO:0000313" key="8">
    <source>
        <dbReference type="Proteomes" id="UP000181917"/>
    </source>
</evidence>
<dbReference type="SUPFAM" id="SSF51905">
    <property type="entry name" value="FAD/NAD(P)-binding domain"/>
    <property type="match status" value="1"/>
</dbReference>
<dbReference type="SUPFAM" id="SSF50022">
    <property type="entry name" value="ISP domain"/>
    <property type="match status" value="1"/>
</dbReference>
<dbReference type="KEGG" id="acry:AC20117_07535"/>
<dbReference type="Pfam" id="PF00355">
    <property type="entry name" value="Rieske"/>
    <property type="match status" value="1"/>
</dbReference>
<accession>A0A1H1CM51</accession>
<dbReference type="AlphaFoldDB" id="A0A1H1CM51"/>
<dbReference type="PROSITE" id="PS51296">
    <property type="entry name" value="RIESKE"/>
    <property type="match status" value="1"/>
</dbReference>
<evidence type="ECO:0000313" key="7">
    <source>
        <dbReference type="EMBL" id="SDQ64686.1"/>
    </source>
</evidence>
<evidence type="ECO:0000256" key="5">
    <source>
        <dbReference type="ARBA" id="ARBA00023157"/>
    </source>
</evidence>
<dbReference type="InterPro" id="IPR036922">
    <property type="entry name" value="Rieske_2Fe-2S_sf"/>
</dbReference>
<dbReference type="STRING" id="37928.SAMN04489742_1967"/>
<evidence type="ECO:0000256" key="3">
    <source>
        <dbReference type="ARBA" id="ARBA00023004"/>
    </source>
</evidence>
<dbReference type="PANTHER" id="PTHR13847:SF274">
    <property type="entry name" value="RIESKE 2FE-2S IRON-SULFUR PROTEIN YHFW-RELATED"/>
    <property type="match status" value="1"/>
</dbReference>
<dbReference type="GO" id="GO:0051537">
    <property type="term" value="F:2 iron, 2 sulfur cluster binding"/>
    <property type="evidence" value="ECO:0007669"/>
    <property type="project" value="UniProtKB-KW"/>
</dbReference>
<dbReference type="Gene3D" id="3.30.9.10">
    <property type="entry name" value="D-Amino Acid Oxidase, subunit A, domain 2"/>
    <property type="match status" value="1"/>
</dbReference>
<reference evidence="7 8" key="1">
    <citation type="submission" date="2016-10" db="EMBL/GenBank/DDBJ databases">
        <authorList>
            <person name="de Groot N.N."/>
        </authorList>
    </citation>
    <scope>NUCLEOTIDE SEQUENCE [LARGE SCALE GENOMIC DNA]</scope>
    <source>
        <strain evidence="7 8">DSM 20117</strain>
    </source>
</reference>
<feature type="domain" description="Rieske" evidence="6">
    <location>
        <begin position="424"/>
        <end position="507"/>
    </location>
</feature>
<dbReference type="RefSeq" id="WP_074700255.1">
    <property type="nucleotide sequence ID" value="NZ_CP018863.1"/>
</dbReference>
<dbReference type="PANTHER" id="PTHR13847">
    <property type="entry name" value="SARCOSINE DEHYDROGENASE-RELATED"/>
    <property type="match status" value="1"/>
</dbReference>
<dbReference type="InterPro" id="IPR017941">
    <property type="entry name" value="Rieske_2Fe-2S"/>
</dbReference>
<keyword evidence="1" id="KW-0001">2Fe-2S</keyword>